<dbReference type="Pfam" id="PF01541">
    <property type="entry name" value="GIY-YIG"/>
    <property type="match status" value="1"/>
</dbReference>
<sequence>MAVFDHKSFLKTLTTEPGVYRMYDKEHQVIYVGKAKNLKKRVSSYFRSNIPDSKTQVLVSNIANIEVTLTNTETEALLLENNLIKKYQPRYNILLRDDKSYPYILLTDHRHPRLAFHRGARKQKGEYFGPFPSSAAVSESLRLMQKIFPVRQCEDAYYRARSRPCLQHQLKRCSAPCVEKVSDDEYSNQVDLVRQFLSGKSHLVIEALVAKMEQASLSLNFEEAAKFRDQIALLRQMQEQQSVAGNFAEMDVIGFVQHNGLCAIHMLMIRDHKILGSKTYFPKVPKDSNDDEILTSFIGQYYISNGSNARIASDIVLPFDVAERTELAEGLTQLAKRKVQLRVNVRAERAQYLALANKNAHNSIMVKQSAQDAISKRYALLKEAVGLTDIDRMECFDISHTMGENTVASCVVFDGQGPNTREYRRYNVTGITPGDDYAAMDFALNKRYAKITDEQKVPDIIFIDGGKGQLARAEAFFEDWQLEKMPMLIGVAKGTSRKPGLETLLFDGGRKTINLESDSPALHLIQHIRDESHRFAIAGHRNKRQKQRTQSVLEEIAGVGSKRRQVLLKYLGGLQGVKSANLQQLGQVPGISPELAEKIFNHLHDKA</sequence>
<keyword evidence="12" id="KW-1185">Reference proteome</keyword>
<dbReference type="GO" id="GO:0003677">
    <property type="term" value="F:DNA binding"/>
    <property type="evidence" value="ECO:0007669"/>
    <property type="project" value="UniProtKB-UniRule"/>
</dbReference>
<dbReference type="PROSITE" id="PS50151">
    <property type="entry name" value="UVR"/>
    <property type="match status" value="1"/>
</dbReference>
<dbReference type="PATRIC" id="fig|1365250.3.peg.529"/>
<dbReference type="GO" id="GO:0009380">
    <property type="term" value="C:excinuclease repair complex"/>
    <property type="evidence" value="ECO:0007669"/>
    <property type="project" value="InterPro"/>
</dbReference>
<dbReference type="Pfam" id="PF02151">
    <property type="entry name" value="UVR"/>
    <property type="match status" value="1"/>
</dbReference>
<feature type="domain" description="UVR" evidence="8">
    <location>
        <begin position="202"/>
        <end position="237"/>
    </location>
</feature>
<dbReference type="AlphaFoldDB" id="A0A162A742"/>
<dbReference type="GO" id="GO:0009381">
    <property type="term" value="F:excinuclease ABC activity"/>
    <property type="evidence" value="ECO:0007669"/>
    <property type="project" value="UniProtKB-UniRule"/>
</dbReference>
<name>A0A162A742_9GAMM</name>
<evidence type="ECO:0000256" key="4">
    <source>
        <dbReference type="ARBA" id="ARBA00022881"/>
    </source>
</evidence>
<keyword evidence="1 7" id="KW-0963">Cytoplasm</keyword>
<organism evidence="11 12">
    <name type="scientific">Pseudoalteromonas luteoviolacea DSM 6061</name>
    <dbReference type="NCBI Taxonomy" id="1365250"/>
    <lineage>
        <taxon>Bacteria</taxon>
        <taxon>Pseudomonadati</taxon>
        <taxon>Pseudomonadota</taxon>
        <taxon>Gammaproteobacteria</taxon>
        <taxon>Alteromonadales</taxon>
        <taxon>Pseudoalteromonadaceae</taxon>
        <taxon>Pseudoalteromonas</taxon>
    </lineage>
</organism>
<comment type="function">
    <text evidence="7">The UvrABC repair system catalyzes the recognition and processing of DNA lesions. UvrC both incises the 5' and 3' sides of the lesion. The N-terminal half is responsible for the 3' incision and the C-terminal half is responsible for the 5' incision.</text>
</comment>
<dbReference type="RefSeq" id="WP_063364629.1">
    <property type="nucleotide sequence ID" value="NZ_AQHB01000028.1"/>
</dbReference>
<dbReference type="SUPFAM" id="SSF47781">
    <property type="entry name" value="RuvA domain 2-like"/>
    <property type="match status" value="1"/>
</dbReference>
<keyword evidence="4 7" id="KW-0267">Excision nuclease</keyword>
<dbReference type="Proteomes" id="UP000076643">
    <property type="component" value="Unassembled WGS sequence"/>
</dbReference>
<reference evidence="11 12" key="1">
    <citation type="submission" date="2013-07" db="EMBL/GenBank/DDBJ databases">
        <title>Comparative Genomic and Metabolomic Analysis of Twelve Strains of Pseudoalteromonas luteoviolacea.</title>
        <authorList>
            <person name="Vynne N.G."/>
            <person name="Mansson M."/>
            <person name="Gram L."/>
        </authorList>
    </citation>
    <scope>NUCLEOTIDE SEQUENCE [LARGE SCALE GENOMIC DNA]</scope>
    <source>
        <strain evidence="11 12">DSM 6061</strain>
    </source>
</reference>
<dbReference type="CDD" id="cd10434">
    <property type="entry name" value="GIY-YIG_UvrC_Cho"/>
    <property type="match status" value="1"/>
</dbReference>
<evidence type="ECO:0000256" key="3">
    <source>
        <dbReference type="ARBA" id="ARBA00022769"/>
    </source>
</evidence>
<dbReference type="PROSITE" id="PS50165">
    <property type="entry name" value="UVRC"/>
    <property type="match status" value="1"/>
</dbReference>
<dbReference type="EMBL" id="AUYB01000046">
    <property type="protein sequence ID" value="KZN45173.1"/>
    <property type="molecule type" value="Genomic_DNA"/>
</dbReference>
<evidence type="ECO:0000256" key="7">
    <source>
        <dbReference type="HAMAP-Rule" id="MF_00203"/>
    </source>
</evidence>
<dbReference type="InterPro" id="IPR047296">
    <property type="entry name" value="GIY-YIG_UvrC_Cho"/>
</dbReference>
<dbReference type="PANTHER" id="PTHR30562:SF1">
    <property type="entry name" value="UVRABC SYSTEM PROTEIN C"/>
    <property type="match status" value="1"/>
</dbReference>
<dbReference type="PROSITE" id="PS50164">
    <property type="entry name" value="GIY_YIG"/>
    <property type="match status" value="1"/>
</dbReference>
<protein>
    <recommendedName>
        <fullName evidence="7">UvrABC system protein C</fullName>
        <shortName evidence="7">Protein UvrC</shortName>
    </recommendedName>
    <alternativeName>
        <fullName evidence="7">Excinuclease ABC subunit C</fullName>
    </alternativeName>
</protein>
<evidence type="ECO:0000256" key="5">
    <source>
        <dbReference type="ARBA" id="ARBA00023204"/>
    </source>
</evidence>
<dbReference type="InterPro" id="IPR010994">
    <property type="entry name" value="RuvA_2-like"/>
</dbReference>
<dbReference type="SUPFAM" id="SSF82771">
    <property type="entry name" value="GIY-YIG endonuclease"/>
    <property type="match status" value="1"/>
</dbReference>
<evidence type="ECO:0000256" key="6">
    <source>
        <dbReference type="ARBA" id="ARBA00023236"/>
    </source>
</evidence>
<dbReference type="GO" id="GO:0009432">
    <property type="term" value="P:SOS response"/>
    <property type="evidence" value="ECO:0007669"/>
    <property type="project" value="UniProtKB-UniRule"/>
</dbReference>
<evidence type="ECO:0000256" key="2">
    <source>
        <dbReference type="ARBA" id="ARBA00022763"/>
    </source>
</evidence>
<dbReference type="Gene3D" id="4.10.860.10">
    <property type="entry name" value="UVR domain"/>
    <property type="match status" value="1"/>
</dbReference>
<evidence type="ECO:0000259" key="8">
    <source>
        <dbReference type="PROSITE" id="PS50151"/>
    </source>
</evidence>
<dbReference type="InterPro" id="IPR004791">
    <property type="entry name" value="UvrC"/>
</dbReference>
<dbReference type="HAMAP" id="MF_00203">
    <property type="entry name" value="UvrC"/>
    <property type="match status" value="1"/>
</dbReference>
<dbReference type="Gene3D" id="3.30.420.340">
    <property type="entry name" value="UvrC, RNAse H endonuclease domain"/>
    <property type="match status" value="1"/>
</dbReference>
<dbReference type="SMART" id="SM00465">
    <property type="entry name" value="GIYc"/>
    <property type="match status" value="1"/>
</dbReference>
<keyword evidence="2 7" id="KW-0227">DNA damage</keyword>
<comment type="subcellular location">
    <subcellularLocation>
        <location evidence="7">Cytoplasm</location>
    </subcellularLocation>
</comment>
<dbReference type="NCBIfam" id="TIGR00194">
    <property type="entry name" value="uvrC"/>
    <property type="match status" value="1"/>
</dbReference>
<comment type="subunit">
    <text evidence="7">Interacts with UvrB in an incision complex.</text>
</comment>
<dbReference type="InterPro" id="IPR001162">
    <property type="entry name" value="UvrC_RNase_H_dom"/>
</dbReference>
<dbReference type="InterPro" id="IPR036876">
    <property type="entry name" value="UVR_dom_sf"/>
</dbReference>
<dbReference type="GO" id="GO:0005737">
    <property type="term" value="C:cytoplasm"/>
    <property type="evidence" value="ECO:0007669"/>
    <property type="project" value="UniProtKB-SubCell"/>
</dbReference>
<dbReference type="InterPro" id="IPR000305">
    <property type="entry name" value="GIY-YIG_endonuc"/>
</dbReference>
<dbReference type="SMART" id="SM00278">
    <property type="entry name" value="HhH1"/>
    <property type="match status" value="2"/>
</dbReference>
<evidence type="ECO:0000259" key="9">
    <source>
        <dbReference type="PROSITE" id="PS50164"/>
    </source>
</evidence>
<dbReference type="PANTHER" id="PTHR30562">
    <property type="entry name" value="UVRC/OXIDOREDUCTASE"/>
    <property type="match status" value="1"/>
</dbReference>
<feature type="domain" description="UvrC family homology region profile" evidence="10">
    <location>
        <begin position="252"/>
        <end position="477"/>
    </location>
</feature>
<gene>
    <name evidence="7 11" type="primary">uvrC</name>
    <name evidence="11" type="ORF">N475_07960</name>
</gene>
<dbReference type="FunFam" id="3.30.420.340:FF:000001">
    <property type="entry name" value="UvrABC system protein C"/>
    <property type="match status" value="1"/>
</dbReference>
<dbReference type="SUPFAM" id="SSF46600">
    <property type="entry name" value="C-terminal UvrC-binding domain of UvrB"/>
    <property type="match status" value="1"/>
</dbReference>
<dbReference type="InterPro" id="IPR003583">
    <property type="entry name" value="Hlx-hairpin-Hlx_DNA-bd_motif"/>
</dbReference>
<evidence type="ECO:0000259" key="10">
    <source>
        <dbReference type="PROSITE" id="PS50165"/>
    </source>
</evidence>
<keyword evidence="6 7" id="KW-0742">SOS response</keyword>
<keyword evidence="5 7" id="KW-0234">DNA repair</keyword>
<dbReference type="Gene3D" id="3.40.1440.10">
    <property type="entry name" value="GIY-YIG endonuclease"/>
    <property type="match status" value="1"/>
</dbReference>
<proteinExistence type="inferred from homology"/>
<dbReference type="Pfam" id="PF08459">
    <property type="entry name" value="UvrC_RNaseH_dom"/>
    <property type="match status" value="1"/>
</dbReference>
<dbReference type="InterPro" id="IPR050066">
    <property type="entry name" value="UvrABC_protein_C"/>
</dbReference>
<dbReference type="GO" id="GO:0006289">
    <property type="term" value="P:nucleotide-excision repair"/>
    <property type="evidence" value="ECO:0007669"/>
    <property type="project" value="UniProtKB-UniRule"/>
</dbReference>
<evidence type="ECO:0000313" key="11">
    <source>
        <dbReference type="EMBL" id="KZN45173.1"/>
    </source>
</evidence>
<evidence type="ECO:0000256" key="1">
    <source>
        <dbReference type="ARBA" id="ARBA00022490"/>
    </source>
</evidence>
<evidence type="ECO:0000313" key="12">
    <source>
        <dbReference type="Proteomes" id="UP000076643"/>
    </source>
</evidence>
<dbReference type="STRING" id="43657.S4054249_15350"/>
<accession>A0A162A742</accession>
<keyword evidence="3 7" id="KW-0228">DNA excision</keyword>
<dbReference type="Pfam" id="PF22920">
    <property type="entry name" value="UvrC_RNaseH"/>
    <property type="match status" value="1"/>
</dbReference>
<dbReference type="InterPro" id="IPR038476">
    <property type="entry name" value="UvrC_RNase_H_dom_sf"/>
</dbReference>
<feature type="domain" description="GIY-YIG" evidence="9">
    <location>
        <begin position="15"/>
        <end position="93"/>
    </location>
</feature>
<dbReference type="FunFam" id="3.40.1440.10:FF:000001">
    <property type="entry name" value="UvrABC system protein C"/>
    <property type="match status" value="1"/>
</dbReference>
<dbReference type="Gene3D" id="1.10.150.20">
    <property type="entry name" value="5' to 3' exonuclease, C-terminal subdomain"/>
    <property type="match status" value="1"/>
</dbReference>
<comment type="caution">
    <text evidence="11">The sequence shown here is derived from an EMBL/GenBank/DDBJ whole genome shotgun (WGS) entry which is preliminary data.</text>
</comment>
<comment type="similarity">
    <text evidence="7">Belongs to the UvrC family.</text>
</comment>
<dbReference type="InterPro" id="IPR035901">
    <property type="entry name" value="GIY-YIG_endonuc_sf"/>
</dbReference>
<dbReference type="InterPro" id="IPR001943">
    <property type="entry name" value="UVR_dom"/>
</dbReference>